<accession>A0ACB8QFP5</accession>
<organism evidence="1 2">
    <name type="scientific">Vararia minispora EC-137</name>
    <dbReference type="NCBI Taxonomy" id="1314806"/>
    <lineage>
        <taxon>Eukaryota</taxon>
        <taxon>Fungi</taxon>
        <taxon>Dikarya</taxon>
        <taxon>Basidiomycota</taxon>
        <taxon>Agaricomycotina</taxon>
        <taxon>Agaricomycetes</taxon>
        <taxon>Russulales</taxon>
        <taxon>Lachnocladiaceae</taxon>
        <taxon>Vararia</taxon>
    </lineage>
</organism>
<comment type="caution">
    <text evidence="1">The sequence shown here is derived from an EMBL/GenBank/DDBJ whole genome shotgun (WGS) entry which is preliminary data.</text>
</comment>
<sequence>MAKVKVKIKELSYSLSFPLDAAVRKFARRHWQSDTLTGVVWRCSSREILTAGTTHRLPAIHHSPAFENVKRWRLGAAVHDPAPCTANNRMDTTPAPAIRPSDVLCPGRLLAQAKLFPVLLSKNDDISADMFLGSATAPPDETSDLSILPFAPSPAPPVKFLHSALFLPCPCLPTSAEWDGMMPFASPATRSRMDTIRTSDRSASRGRGFLTSGEKESSGRGGAGNIGRLHSPDARPIGGPDDFSVTRGREPAPASAAGRAVSAGRGGAGNIRAPSTSRDRAGEYDVDRIRAIDEAQEAGVRSVGRGGAGNMLRSPERSKERSRSRGPGVHSTGRGGAGNLKAGEPAEVTIHEVEDQERFAAHYVNESGMHSTGRGGFANIRHDSDTASNQRGAEVGHPLEHHSHDFVSAGRGGAGNIRARSSSREPHQQGRVAALFSHLKGKEGDQRTAGLRFFGEVRVSHTDPRGDSYNAIYQVGGCPGGGYIGTQSQRCDEDGTSTAITRPQTLIAMPAMDGTNPYARLGELQGVTTMAIDRGFLLYLEAFFLFFSFGSATD</sequence>
<reference evidence="1" key="1">
    <citation type="submission" date="2021-02" db="EMBL/GenBank/DDBJ databases">
        <authorList>
            <consortium name="DOE Joint Genome Institute"/>
            <person name="Ahrendt S."/>
            <person name="Looney B.P."/>
            <person name="Miyauchi S."/>
            <person name="Morin E."/>
            <person name="Drula E."/>
            <person name="Courty P.E."/>
            <person name="Chicoki N."/>
            <person name="Fauchery L."/>
            <person name="Kohler A."/>
            <person name="Kuo A."/>
            <person name="Labutti K."/>
            <person name="Pangilinan J."/>
            <person name="Lipzen A."/>
            <person name="Riley R."/>
            <person name="Andreopoulos W."/>
            <person name="He G."/>
            <person name="Johnson J."/>
            <person name="Barry K.W."/>
            <person name="Grigoriev I.V."/>
            <person name="Nagy L."/>
            <person name="Hibbett D."/>
            <person name="Henrissat B."/>
            <person name="Matheny P.B."/>
            <person name="Labbe J."/>
            <person name="Martin F."/>
        </authorList>
    </citation>
    <scope>NUCLEOTIDE SEQUENCE</scope>
    <source>
        <strain evidence="1">EC-137</strain>
    </source>
</reference>
<name>A0ACB8QFP5_9AGAM</name>
<proteinExistence type="predicted"/>
<dbReference type="EMBL" id="MU273615">
    <property type="protein sequence ID" value="KAI0030569.1"/>
    <property type="molecule type" value="Genomic_DNA"/>
</dbReference>
<dbReference type="Proteomes" id="UP000814128">
    <property type="component" value="Unassembled WGS sequence"/>
</dbReference>
<protein>
    <submittedName>
        <fullName evidence="1">Uncharacterized protein</fullName>
    </submittedName>
</protein>
<evidence type="ECO:0000313" key="1">
    <source>
        <dbReference type="EMBL" id="KAI0030569.1"/>
    </source>
</evidence>
<reference evidence="1" key="2">
    <citation type="journal article" date="2022" name="New Phytol.">
        <title>Evolutionary transition to the ectomycorrhizal habit in the genomes of a hyperdiverse lineage of mushroom-forming fungi.</title>
        <authorList>
            <person name="Looney B."/>
            <person name="Miyauchi S."/>
            <person name="Morin E."/>
            <person name="Drula E."/>
            <person name="Courty P.E."/>
            <person name="Kohler A."/>
            <person name="Kuo A."/>
            <person name="LaButti K."/>
            <person name="Pangilinan J."/>
            <person name="Lipzen A."/>
            <person name="Riley R."/>
            <person name="Andreopoulos W."/>
            <person name="He G."/>
            <person name="Johnson J."/>
            <person name="Nolan M."/>
            <person name="Tritt A."/>
            <person name="Barry K.W."/>
            <person name="Grigoriev I.V."/>
            <person name="Nagy L.G."/>
            <person name="Hibbett D."/>
            <person name="Henrissat B."/>
            <person name="Matheny P.B."/>
            <person name="Labbe J."/>
            <person name="Martin F.M."/>
        </authorList>
    </citation>
    <scope>NUCLEOTIDE SEQUENCE</scope>
    <source>
        <strain evidence="1">EC-137</strain>
    </source>
</reference>
<evidence type="ECO:0000313" key="2">
    <source>
        <dbReference type="Proteomes" id="UP000814128"/>
    </source>
</evidence>
<gene>
    <name evidence="1" type="ORF">K488DRAFT_72081</name>
</gene>
<keyword evidence="2" id="KW-1185">Reference proteome</keyword>